<dbReference type="PIRSF" id="PIRSF000097">
    <property type="entry name" value="AKR"/>
    <property type="match status" value="1"/>
</dbReference>
<dbReference type="GO" id="GO:0016616">
    <property type="term" value="F:oxidoreductase activity, acting on the CH-OH group of donors, NAD or NADP as acceptor"/>
    <property type="evidence" value="ECO:0007669"/>
    <property type="project" value="UniProtKB-ARBA"/>
</dbReference>
<dbReference type="EMBL" id="BDSP01000181">
    <property type="protein sequence ID" value="GAX22280.1"/>
    <property type="molecule type" value="Genomic_DNA"/>
</dbReference>
<feature type="signal peptide" evidence="7">
    <location>
        <begin position="1"/>
        <end position="16"/>
    </location>
</feature>
<comment type="caution">
    <text evidence="9">The sequence shown here is derived from an EMBL/GenBank/DDBJ whole genome shotgun (WGS) entry which is preliminary data.</text>
</comment>
<keyword evidence="10" id="KW-1185">Reference proteome</keyword>
<dbReference type="InParanoid" id="A0A1Z5K7N6"/>
<organism evidence="9 10">
    <name type="scientific">Fistulifera solaris</name>
    <name type="common">Oleaginous diatom</name>
    <dbReference type="NCBI Taxonomy" id="1519565"/>
    <lineage>
        <taxon>Eukaryota</taxon>
        <taxon>Sar</taxon>
        <taxon>Stramenopiles</taxon>
        <taxon>Ochrophyta</taxon>
        <taxon>Bacillariophyta</taxon>
        <taxon>Bacillariophyceae</taxon>
        <taxon>Bacillariophycidae</taxon>
        <taxon>Naviculales</taxon>
        <taxon>Naviculaceae</taxon>
        <taxon>Fistulifera</taxon>
    </lineage>
</organism>
<feature type="binding site" evidence="5">
    <location>
        <position position="131"/>
    </location>
    <ligand>
        <name>substrate</name>
    </ligand>
</feature>
<dbReference type="InterPro" id="IPR020471">
    <property type="entry name" value="AKR"/>
</dbReference>
<evidence type="ECO:0000256" key="5">
    <source>
        <dbReference type="PIRSR" id="PIRSR000097-2"/>
    </source>
</evidence>
<dbReference type="Proteomes" id="UP000198406">
    <property type="component" value="Unassembled WGS sequence"/>
</dbReference>
<evidence type="ECO:0000256" key="3">
    <source>
        <dbReference type="ARBA" id="ARBA00023002"/>
    </source>
</evidence>
<keyword evidence="3" id="KW-0560">Oxidoreductase</keyword>
<evidence type="ECO:0000313" key="9">
    <source>
        <dbReference type="EMBL" id="GAX22280.1"/>
    </source>
</evidence>
<evidence type="ECO:0000313" key="10">
    <source>
        <dbReference type="Proteomes" id="UP000198406"/>
    </source>
</evidence>
<feature type="chain" id="PRO_5012441903" description="NADP-dependent oxidoreductase domain-containing protein" evidence="7">
    <location>
        <begin position="17"/>
        <end position="316"/>
    </location>
</feature>
<evidence type="ECO:0000259" key="8">
    <source>
        <dbReference type="Pfam" id="PF00248"/>
    </source>
</evidence>
<feature type="active site" description="Proton donor" evidence="4">
    <location>
        <position position="73"/>
    </location>
</feature>
<gene>
    <name evidence="9" type="ORF">FisN_22Hh070</name>
</gene>
<dbReference type="AlphaFoldDB" id="A0A1Z5K7N6"/>
<protein>
    <recommendedName>
        <fullName evidence="8">NADP-dependent oxidoreductase domain-containing protein</fullName>
    </recommendedName>
</protein>
<keyword evidence="7" id="KW-0732">Signal</keyword>
<name>A0A1Z5K7N6_FISSO</name>
<evidence type="ECO:0000256" key="7">
    <source>
        <dbReference type="SAM" id="SignalP"/>
    </source>
</evidence>
<comment type="similarity">
    <text evidence="1">Belongs to the aldo/keto reductase family.</text>
</comment>
<evidence type="ECO:0000256" key="4">
    <source>
        <dbReference type="PIRSR" id="PIRSR000097-1"/>
    </source>
</evidence>
<dbReference type="InterPro" id="IPR023210">
    <property type="entry name" value="NADP_OxRdtase_dom"/>
</dbReference>
<feature type="site" description="Lowers pKa of active site Tyr" evidence="6">
    <location>
        <position position="99"/>
    </location>
</feature>
<accession>A0A1Z5K7N6</accession>
<dbReference type="Gene3D" id="3.20.20.100">
    <property type="entry name" value="NADP-dependent oxidoreductase domain"/>
    <property type="match status" value="1"/>
</dbReference>
<sequence length="316" mass="35297">MKYLVAFMALVIPVSSNYTEIPRITIGYDVHGHAVKMPLVGAGTWQYNDTTAYDSLCKAFRAGLTFVDTAYGYGNQVGVSRAIHDCYTGHRSDLFVLTKVPGGLTFDEVRAAHHHNLFQLNIEYVDHLMTHFPADWEATKASKERRQEEWRALEEIYYTGKARSIGISHYCPQHIDDILEIATVMPSINQVEYHVGSGDVDGVMEKCRANNITFMSFSPLCGPCQYEPEDSLITGKLVSEIAQRYNVTGAQVSLRFIVQQALQEGSFIGGVIPKSNNIDHILSNMDLFSFELSEEDMDLLRQAKKPSAEAGDCDVP</sequence>
<evidence type="ECO:0000256" key="2">
    <source>
        <dbReference type="ARBA" id="ARBA00022857"/>
    </source>
</evidence>
<proteinExistence type="inferred from homology"/>
<dbReference type="Pfam" id="PF00248">
    <property type="entry name" value="Aldo_ket_red"/>
    <property type="match status" value="1"/>
</dbReference>
<dbReference type="SUPFAM" id="SSF51430">
    <property type="entry name" value="NAD(P)-linked oxidoreductase"/>
    <property type="match status" value="1"/>
</dbReference>
<reference evidence="9 10" key="1">
    <citation type="journal article" date="2015" name="Plant Cell">
        <title>Oil accumulation by the oleaginous diatom Fistulifera solaris as revealed by the genome and transcriptome.</title>
        <authorList>
            <person name="Tanaka T."/>
            <person name="Maeda Y."/>
            <person name="Veluchamy A."/>
            <person name="Tanaka M."/>
            <person name="Abida H."/>
            <person name="Marechal E."/>
            <person name="Bowler C."/>
            <person name="Muto M."/>
            <person name="Sunaga Y."/>
            <person name="Tanaka M."/>
            <person name="Yoshino T."/>
            <person name="Taniguchi T."/>
            <person name="Fukuda Y."/>
            <person name="Nemoto M."/>
            <person name="Matsumoto M."/>
            <person name="Wong P.S."/>
            <person name="Aburatani S."/>
            <person name="Fujibuchi W."/>
        </authorList>
    </citation>
    <scope>NUCLEOTIDE SEQUENCE [LARGE SCALE GENOMIC DNA]</scope>
    <source>
        <strain evidence="9 10">JPCC DA0580</strain>
    </source>
</reference>
<dbReference type="OrthoDB" id="416253at2759"/>
<evidence type="ECO:0000256" key="6">
    <source>
        <dbReference type="PIRSR" id="PIRSR000097-3"/>
    </source>
</evidence>
<feature type="domain" description="NADP-dependent oxidoreductase" evidence="8">
    <location>
        <begin position="42"/>
        <end position="303"/>
    </location>
</feature>
<dbReference type="InterPro" id="IPR036812">
    <property type="entry name" value="NAD(P)_OxRdtase_dom_sf"/>
</dbReference>
<keyword evidence="2" id="KW-0521">NADP</keyword>
<dbReference type="PRINTS" id="PR00069">
    <property type="entry name" value="ALDKETRDTASE"/>
</dbReference>
<dbReference type="PANTHER" id="PTHR43827">
    <property type="entry name" value="2,5-DIKETO-D-GLUCONIC ACID REDUCTASE"/>
    <property type="match status" value="1"/>
</dbReference>
<dbReference type="PANTHER" id="PTHR43827:SF3">
    <property type="entry name" value="NADP-DEPENDENT OXIDOREDUCTASE DOMAIN-CONTAINING PROTEIN"/>
    <property type="match status" value="1"/>
</dbReference>
<dbReference type="CDD" id="cd19071">
    <property type="entry name" value="AKR_AKR1-5-like"/>
    <property type="match status" value="1"/>
</dbReference>
<evidence type="ECO:0000256" key="1">
    <source>
        <dbReference type="ARBA" id="ARBA00007905"/>
    </source>
</evidence>